<keyword evidence="5" id="KW-0812">Transmembrane</keyword>
<dbReference type="PANTHER" id="PTHR30026">
    <property type="entry name" value="OUTER MEMBRANE PROTEIN TOLC"/>
    <property type="match status" value="1"/>
</dbReference>
<keyword evidence="3" id="KW-0813">Transport</keyword>
<keyword evidence="10" id="KW-1185">Reference proteome</keyword>
<dbReference type="PANTHER" id="PTHR30026:SF20">
    <property type="entry name" value="OUTER MEMBRANE PROTEIN TOLC"/>
    <property type="match status" value="1"/>
</dbReference>
<keyword evidence="8" id="KW-0732">Signal</keyword>
<sequence>MSSVYCKALLLVLCCTVIDLQASVAQHNLLYVYDLAVKHDAQIAEAKARMHATLENTSQGRAALLPSLNLSANTQFNKVVTDVDGGSDEKGNYNSHGWSATLKQPLFNLERWFNYRQTTAVSDKVKSQFAAEQQDLILRVCEAYFNILRAEDSQITSKSEEKAVKQQLDQAQERYDVGLTAKTDVHEAQAEYDNSRVARILTDNQVSVSYENLRTIIDTMLNDIGKLKKSMPILAPTPAMIEDWVNNAVANNLNLQAARGDIVAAEENLRAKRSGHAPTVDAFASYNHTSTESGKARKNMNGGVASGRGHSTVVGLNLNMPIFSGGATISLVREANYLVEQSQQRFDMLLRETSSKTRNFFNTVNSDIERVEARKQGILSSESALKASQSGYEIGTRNITDVLESQKKLYTARRDYLNARYDFIINTLRLKQLTGTLSPDDINSLSGWITFSQVEH</sequence>
<dbReference type="GO" id="GO:1990281">
    <property type="term" value="C:efflux pump complex"/>
    <property type="evidence" value="ECO:0007669"/>
    <property type="project" value="TreeGrafter"/>
</dbReference>
<dbReference type="InterPro" id="IPR003423">
    <property type="entry name" value="OMP_efflux"/>
</dbReference>
<dbReference type="AlphaFoldDB" id="A0AA90NN30"/>
<dbReference type="InterPro" id="IPR051906">
    <property type="entry name" value="TolC-like"/>
</dbReference>
<dbReference type="InterPro" id="IPR010130">
    <property type="entry name" value="T1SS_OMP_TolC"/>
</dbReference>
<feature type="signal peptide" evidence="8">
    <location>
        <begin position="1"/>
        <end position="22"/>
    </location>
</feature>
<organism evidence="9 10">
    <name type="scientific">Candidatus Endonucleibacter bathymodioli</name>
    <dbReference type="NCBI Taxonomy" id="539814"/>
    <lineage>
        <taxon>Bacteria</taxon>
        <taxon>Pseudomonadati</taxon>
        <taxon>Pseudomonadota</taxon>
        <taxon>Gammaproteobacteria</taxon>
        <taxon>Oceanospirillales</taxon>
        <taxon>Endozoicomonadaceae</taxon>
        <taxon>Candidatus Endonucleibacter</taxon>
    </lineage>
</organism>
<comment type="subcellular location">
    <subcellularLocation>
        <location evidence="1">Cell outer membrane</location>
    </subcellularLocation>
</comment>
<dbReference type="Gene3D" id="1.20.1600.10">
    <property type="entry name" value="Outer membrane efflux proteins (OEP)"/>
    <property type="match status" value="1"/>
</dbReference>
<accession>A0AA90NN30</accession>
<evidence type="ECO:0000256" key="5">
    <source>
        <dbReference type="ARBA" id="ARBA00022692"/>
    </source>
</evidence>
<evidence type="ECO:0000256" key="2">
    <source>
        <dbReference type="ARBA" id="ARBA00007613"/>
    </source>
</evidence>
<comment type="similarity">
    <text evidence="2">Belongs to the outer membrane factor (OMF) (TC 1.B.17) family.</text>
</comment>
<dbReference type="Proteomes" id="UP001178148">
    <property type="component" value="Unassembled WGS sequence"/>
</dbReference>
<keyword evidence="6" id="KW-0472">Membrane</keyword>
<dbReference type="SUPFAM" id="SSF56954">
    <property type="entry name" value="Outer membrane efflux proteins (OEP)"/>
    <property type="match status" value="1"/>
</dbReference>
<evidence type="ECO:0000256" key="7">
    <source>
        <dbReference type="ARBA" id="ARBA00023237"/>
    </source>
</evidence>
<dbReference type="GO" id="GO:0015288">
    <property type="term" value="F:porin activity"/>
    <property type="evidence" value="ECO:0007669"/>
    <property type="project" value="TreeGrafter"/>
</dbReference>
<evidence type="ECO:0000256" key="8">
    <source>
        <dbReference type="SAM" id="SignalP"/>
    </source>
</evidence>
<dbReference type="GO" id="GO:0009279">
    <property type="term" value="C:cell outer membrane"/>
    <property type="evidence" value="ECO:0007669"/>
    <property type="project" value="UniProtKB-SubCell"/>
</dbReference>
<keyword evidence="7" id="KW-0998">Cell outer membrane</keyword>
<reference evidence="9 10" key="1">
    <citation type="journal article" date="2023" name="bioRxiv">
        <title>An intranuclear bacterial parasite of deep-sea mussels expresses apoptosis inhibitors acquired from its host.</title>
        <authorList>
            <person name="Gonzalez Porras M.A."/>
            <person name="Assie A."/>
            <person name="Tietjen M."/>
            <person name="Violette M."/>
            <person name="Kleiner M."/>
            <person name="Gruber-Vodicka H."/>
            <person name="Dubilier N."/>
            <person name="Leisch N."/>
        </authorList>
    </citation>
    <scope>NUCLEOTIDE SEQUENCE [LARGE SCALE GENOMIC DNA]</scope>
    <source>
        <strain evidence="9">IAP13</strain>
    </source>
</reference>
<dbReference type="EMBL" id="JASXSV010000034">
    <property type="protein sequence ID" value="MDP0590214.1"/>
    <property type="molecule type" value="Genomic_DNA"/>
</dbReference>
<dbReference type="Pfam" id="PF02321">
    <property type="entry name" value="OEP"/>
    <property type="match status" value="2"/>
</dbReference>
<feature type="chain" id="PRO_5041672494" evidence="8">
    <location>
        <begin position="23"/>
        <end position="456"/>
    </location>
</feature>
<evidence type="ECO:0000256" key="6">
    <source>
        <dbReference type="ARBA" id="ARBA00023136"/>
    </source>
</evidence>
<keyword evidence="4" id="KW-1134">Transmembrane beta strand</keyword>
<protein>
    <submittedName>
        <fullName evidence="9">TolC family outer membrane protein</fullName>
    </submittedName>
</protein>
<dbReference type="GO" id="GO:0015562">
    <property type="term" value="F:efflux transmembrane transporter activity"/>
    <property type="evidence" value="ECO:0007669"/>
    <property type="project" value="InterPro"/>
</dbReference>
<gene>
    <name evidence="9" type="ORF">QS748_13910</name>
</gene>
<proteinExistence type="inferred from homology"/>
<evidence type="ECO:0000256" key="1">
    <source>
        <dbReference type="ARBA" id="ARBA00004442"/>
    </source>
</evidence>
<name>A0AA90NN30_9GAMM</name>
<evidence type="ECO:0000313" key="9">
    <source>
        <dbReference type="EMBL" id="MDP0590214.1"/>
    </source>
</evidence>
<evidence type="ECO:0000256" key="3">
    <source>
        <dbReference type="ARBA" id="ARBA00022448"/>
    </source>
</evidence>
<evidence type="ECO:0000256" key="4">
    <source>
        <dbReference type="ARBA" id="ARBA00022452"/>
    </source>
</evidence>
<dbReference type="NCBIfam" id="TIGR01844">
    <property type="entry name" value="type_I_sec_TolC"/>
    <property type="match status" value="1"/>
</dbReference>
<evidence type="ECO:0000313" key="10">
    <source>
        <dbReference type="Proteomes" id="UP001178148"/>
    </source>
</evidence>
<comment type="caution">
    <text evidence="9">The sequence shown here is derived from an EMBL/GenBank/DDBJ whole genome shotgun (WGS) entry which is preliminary data.</text>
</comment>